<organism evidence="4 5">
    <name type="scientific">Dipteronia dyeriana</name>
    <dbReference type="NCBI Taxonomy" id="168575"/>
    <lineage>
        <taxon>Eukaryota</taxon>
        <taxon>Viridiplantae</taxon>
        <taxon>Streptophyta</taxon>
        <taxon>Embryophyta</taxon>
        <taxon>Tracheophyta</taxon>
        <taxon>Spermatophyta</taxon>
        <taxon>Magnoliopsida</taxon>
        <taxon>eudicotyledons</taxon>
        <taxon>Gunneridae</taxon>
        <taxon>Pentapetalae</taxon>
        <taxon>rosids</taxon>
        <taxon>malvids</taxon>
        <taxon>Sapindales</taxon>
        <taxon>Sapindaceae</taxon>
        <taxon>Hippocastanoideae</taxon>
        <taxon>Acereae</taxon>
        <taxon>Dipteronia</taxon>
    </lineage>
</organism>
<evidence type="ECO:0000313" key="4">
    <source>
        <dbReference type="EMBL" id="KAK2640296.1"/>
    </source>
</evidence>
<dbReference type="InterPro" id="IPR011989">
    <property type="entry name" value="ARM-like"/>
</dbReference>
<keyword evidence="2" id="KW-0813">Transport</keyword>
<dbReference type="EMBL" id="JANJYI010000008">
    <property type="protein sequence ID" value="KAK2640296.1"/>
    <property type="molecule type" value="Genomic_DNA"/>
</dbReference>
<evidence type="ECO:0000313" key="5">
    <source>
        <dbReference type="Proteomes" id="UP001280121"/>
    </source>
</evidence>
<keyword evidence="5" id="KW-1185">Reference proteome</keyword>
<evidence type="ECO:0000256" key="3">
    <source>
        <dbReference type="ARBA" id="ARBA00022927"/>
    </source>
</evidence>
<dbReference type="PANTHER" id="PTHR23316">
    <property type="entry name" value="IMPORTIN ALPHA"/>
    <property type="match status" value="1"/>
</dbReference>
<evidence type="ECO:0000256" key="2">
    <source>
        <dbReference type="ARBA" id="ARBA00022448"/>
    </source>
</evidence>
<dbReference type="GO" id="GO:0015031">
    <property type="term" value="P:protein transport"/>
    <property type="evidence" value="ECO:0007669"/>
    <property type="project" value="UniProtKB-KW"/>
</dbReference>
<keyword evidence="3" id="KW-0653">Protein transport</keyword>
<gene>
    <name evidence="4" type="ORF">Ddye_028091</name>
</gene>
<dbReference type="InterPro" id="IPR016024">
    <property type="entry name" value="ARM-type_fold"/>
</dbReference>
<reference evidence="4" key="1">
    <citation type="journal article" date="2023" name="Plant J.">
        <title>Genome sequences and population genomics provide insights into the demographic history, inbreeding, and mutation load of two 'living fossil' tree species of Dipteronia.</title>
        <authorList>
            <person name="Feng Y."/>
            <person name="Comes H.P."/>
            <person name="Chen J."/>
            <person name="Zhu S."/>
            <person name="Lu R."/>
            <person name="Zhang X."/>
            <person name="Li P."/>
            <person name="Qiu J."/>
            <person name="Olsen K.M."/>
            <person name="Qiu Y."/>
        </authorList>
    </citation>
    <scope>NUCLEOTIDE SEQUENCE</scope>
    <source>
        <strain evidence="4">KIB01</strain>
    </source>
</reference>
<dbReference type="AlphaFoldDB" id="A0AAD9TR08"/>
<evidence type="ECO:0000256" key="1">
    <source>
        <dbReference type="ARBA" id="ARBA00010394"/>
    </source>
</evidence>
<dbReference type="Proteomes" id="UP001280121">
    <property type="component" value="Unassembled WGS sequence"/>
</dbReference>
<comment type="similarity">
    <text evidence="1">Belongs to the importin alpha family.</text>
</comment>
<protein>
    <submittedName>
        <fullName evidence="4">Uncharacterized protein</fullName>
    </submittedName>
</protein>
<accession>A0AAD9TR08</accession>
<dbReference type="Gene3D" id="1.25.10.10">
    <property type="entry name" value="Leucine-rich Repeat Variant"/>
    <property type="match status" value="2"/>
</dbReference>
<proteinExistence type="inferred from homology"/>
<dbReference type="SUPFAM" id="SSF48371">
    <property type="entry name" value="ARM repeat"/>
    <property type="match status" value="1"/>
</dbReference>
<comment type="caution">
    <text evidence="4">The sequence shown here is derived from an EMBL/GenBank/DDBJ whole genome shotgun (WGS) entry which is preliminary data.</text>
</comment>
<name>A0AAD9TR08_9ROSI</name>
<sequence>MFVNILRSRFRSADLKKQATWALENVACGSVKARNNVLSNGALKPIIALIDILVNSSMLRAAVKTLSIFWCIKPSPSFEQATWALGNVAGDSGEARNSVLSDCALKPIKALTDIEATWAWGNVTGDTSEARNSILSDGALKPIKALTDIEIIDIPLMVDEFLYCTSSLESATRLRKLLSIGMNMDPYIC</sequence>